<organism evidence="1 2">
    <name type="scientific">Fusarium oxysporum f. sp. cubense</name>
    <dbReference type="NCBI Taxonomy" id="61366"/>
    <lineage>
        <taxon>Eukaryota</taxon>
        <taxon>Fungi</taxon>
        <taxon>Dikarya</taxon>
        <taxon>Ascomycota</taxon>
        <taxon>Pezizomycotina</taxon>
        <taxon>Sordariomycetes</taxon>
        <taxon>Hypocreomycetidae</taxon>
        <taxon>Hypocreales</taxon>
        <taxon>Nectriaceae</taxon>
        <taxon>Fusarium</taxon>
        <taxon>Fusarium oxysporum species complex</taxon>
    </lineage>
</organism>
<protein>
    <submittedName>
        <fullName evidence="1">Uncharacterized protein</fullName>
    </submittedName>
</protein>
<proteinExistence type="predicted"/>
<gene>
    <name evidence="1" type="ORF">Focb16_v003426</name>
</gene>
<evidence type="ECO:0000313" key="2">
    <source>
        <dbReference type="Proteomes" id="UP000320707"/>
    </source>
</evidence>
<name>A0A559KKV9_FUSOC</name>
<comment type="caution">
    <text evidence="1">The sequence shown here is derived from an EMBL/GenBank/DDBJ whole genome shotgun (WGS) entry which is preliminary data.</text>
</comment>
<accession>A0A559KKV9</accession>
<evidence type="ECO:0000313" key="1">
    <source>
        <dbReference type="EMBL" id="TVY60010.1"/>
    </source>
</evidence>
<dbReference type="EMBL" id="SRMI01000012">
    <property type="protein sequence ID" value="TVY60010.1"/>
    <property type="molecule type" value="Genomic_DNA"/>
</dbReference>
<sequence>MKQDWEEAKHRAMQGRLHSLRIRLIDLANNLANLTTEQLGIHCGAIVEDLRSFSYDCMVEGRDRLDEAQFQWRVGEIGELMDFSVDEELKNIERDEHHKPRMTREKRRAMLMDLRIDIPFTELCFVPYDAYDFFMNLGKNLKDLVVDELRHRAHDYAMARLQSAKEEQGVSERPLPQRHLHEESITNNVLEQESRELAIRDNVYRCHWAANQIGAYQRYLQLPVTDDVASAAVEEYDDCVELQSPCPPGMSLLVLTRAGDWWFAQPVNPSAKKPRSRGPMPNLEVITITRNQLRDDHEFVGDAFKKEVPEVQPSLKKLDIDFEKTIGSQFGIVVAWRFVGGDAWMDRYGHIVPKNVIDESTIHIGRSWSSTRESVRRHPFKLPSLL</sequence>
<dbReference type="Proteomes" id="UP000320707">
    <property type="component" value="Unassembled WGS sequence"/>
</dbReference>
<dbReference type="AlphaFoldDB" id="A0A559KKV9"/>
<reference evidence="1 2" key="1">
    <citation type="journal article" date="2019" name="Microbiol. Resour. Announc.">
        <title>High-quality draft genome sequence of Fusarium oxysporum f. sp. cubense strain 160527, a causal agent of Panama disease.</title>
        <authorList>
            <person name="Asai S."/>
            <person name="Ayukawa Y."/>
            <person name="Gan P."/>
            <person name="Masuda S."/>
            <person name="Komatsu K."/>
            <person name="Shirasu K."/>
            <person name="Arie T."/>
        </authorList>
    </citation>
    <scope>NUCLEOTIDE SEQUENCE [LARGE SCALE GENOMIC DNA]</scope>
    <source>
        <strain evidence="1 2">160527</strain>
    </source>
</reference>